<evidence type="ECO:0000259" key="2">
    <source>
        <dbReference type="Pfam" id="PF21109"/>
    </source>
</evidence>
<comment type="caution">
    <text evidence="4">The sequence shown here is derived from an EMBL/GenBank/DDBJ whole genome shotgun (WGS) entry which is preliminary data.</text>
</comment>
<feature type="domain" description="Stonustoxin-like helical" evidence="2">
    <location>
        <begin position="335"/>
        <end position="429"/>
    </location>
</feature>
<evidence type="ECO:0000259" key="3">
    <source>
        <dbReference type="Pfam" id="PF24674"/>
    </source>
</evidence>
<dbReference type="InterPro" id="IPR048997">
    <property type="entry name" value="Stonustoxin-like_helical"/>
</dbReference>
<proteinExistence type="predicted"/>
<keyword evidence="5" id="KW-1185">Reference proteome</keyword>
<dbReference type="AlphaFoldDB" id="A0A498LW31"/>
<dbReference type="STRING" id="84645.A0A498LW31"/>
<reference evidence="4 5" key="1">
    <citation type="submission" date="2018-03" db="EMBL/GenBank/DDBJ databases">
        <title>Draft genome sequence of Rohu Carp (Labeo rohita).</title>
        <authorList>
            <person name="Das P."/>
            <person name="Kushwaha B."/>
            <person name="Joshi C.G."/>
            <person name="Kumar D."/>
            <person name="Nagpure N.S."/>
            <person name="Sahoo L."/>
            <person name="Das S.P."/>
            <person name="Bit A."/>
            <person name="Patnaik S."/>
            <person name="Meher P.K."/>
            <person name="Jayasankar P."/>
            <person name="Koringa P.G."/>
            <person name="Patel N.V."/>
            <person name="Hinsu A.T."/>
            <person name="Kumar R."/>
            <person name="Pandey M."/>
            <person name="Agarwal S."/>
            <person name="Srivastava S."/>
            <person name="Singh M."/>
            <person name="Iquebal M.A."/>
            <person name="Jaiswal S."/>
            <person name="Angadi U.B."/>
            <person name="Kumar N."/>
            <person name="Raza M."/>
            <person name="Shah T.M."/>
            <person name="Rai A."/>
            <person name="Jena J.K."/>
        </authorList>
    </citation>
    <scope>NUCLEOTIDE SEQUENCE [LARGE SCALE GENOMIC DNA]</scope>
    <source>
        <strain evidence="4">DASCIFA01</strain>
        <tissue evidence="4">Testis</tissue>
    </source>
</reference>
<dbReference type="Proteomes" id="UP000290572">
    <property type="component" value="Unassembled WGS sequence"/>
</dbReference>
<evidence type="ECO:0000313" key="4">
    <source>
        <dbReference type="EMBL" id="RXN12718.1"/>
    </source>
</evidence>
<dbReference type="Pfam" id="PF24674">
    <property type="entry name" value="MACPF_SNTX"/>
    <property type="match status" value="1"/>
</dbReference>
<feature type="domain" description="SNTX MACPF/CDC-like" evidence="3">
    <location>
        <begin position="68"/>
        <end position="255"/>
    </location>
</feature>
<sequence>MASLLVLLKQPNCIYICAFLWLAYLAVGNAEGMLEPEADEIGILPEETIRAARRIVKTRAVPSDTIEVAALGRPLFPGTLYDSRKDSFLPGVTLWDRKSLSEDLVSRPKPQTYLEFSSSDSLSSKLNLLDVSASLKTSFLGGLVDVGGSAKYLRDTKSLNHQSRITMYYSVTTRYEELSMSHRHQITYPQVFDQKSATHVVTGVLYGAQAFMVFDKTLSEEDNKQRIEGELNTMVRNIPDLSTGGKVASQMTDAYKKLAKEVTCTFHGDFHLQQNPTTYMEALNVYKQLPALLKDNPQNAVPIKVWLHPLHLLNATAARVEREISPSVAFAIKDIMEKLGEAETTYNDLSGNMLVNSFKDIKERLQSFHSSFSIYKAMLLEAVRMVLPAVRGGEKEEKSLEDILKIHRSSPFNADMLNQWINDAKAEIDMLSSLTKPLEGVQIVDSGRLNNIFANPDFPVVVCLTFTSLKYEDLYLSALKAFLKTDRFKELNGQQTMVSVASVKKWFKDSELMEKMTFYTSHLNMLLKPAEGKVRFIISAISDPFNPGSSIYLYEHGKLSHKQYGQDMFSALKGLRN</sequence>
<gene>
    <name evidence="4" type="ORF">ROHU_010016</name>
</gene>
<dbReference type="Pfam" id="PF18078">
    <property type="entry name" value="Thioredoxin_11"/>
    <property type="match status" value="1"/>
</dbReference>
<dbReference type="InterPro" id="IPR056072">
    <property type="entry name" value="SNTX_MACPF/CDC-like_dom"/>
</dbReference>
<organism evidence="4 5">
    <name type="scientific">Labeo rohita</name>
    <name type="common">Indian major carp</name>
    <name type="synonym">Cyprinus rohita</name>
    <dbReference type="NCBI Taxonomy" id="84645"/>
    <lineage>
        <taxon>Eukaryota</taxon>
        <taxon>Metazoa</taxon>
        <taxon>Chordata</taxon>
        <taxon>Craniata</taxon>
        <taxon>Vertebrata</taxon>
        <taxon>Euteleostomi</taxon>
        <taxon>Actinopterygii</taxon>
        <taxon>Neopterygii</taxon>
        <taxon>Teleostei</taxon>
        <taxon>Ostariophysi</taxon>
        <taxon>Cypriniformes</taxon>
        <taxon>Cyprinidae</taxon>
        <taxon>Labeoninae</taxon>
        <taxon>Labeonini</taxon>
        <taxon>Labeo</taxon>
    </lineage>
</organism>
<evidence type="ECO:0000313" key="5">
    <source>
        <dbReference type="Proteomes" id="UP000290572"/>
    </source>
</evidence>
<name>A0A498LW31_LABRO</name>
<evidence type="ECO:0000259" key="1">
    <source>
        <dbReference type="Pfam" id="PF18078"/>
    </source>
</evidence>
<dbReference type="PANTHER" id="PTHR31594:SF11">
    <property type="entry name" value="NEOVERRUCOTOXIN SUBUNIT ALPHA-LIKE ISOFORM X1-RELATED"/>
    <property type="match status" value="1"/>
</dbReference>
<dbReference type="InterPro" id="IPR052090">
    <property type="entry name" value="Cytolytic_pore-forming_toxin"/>
</dbReference>
<protein>
    <submittedName>
        <fullName evidence="4">Neoverrucotoxin subunit alpha-like protein</fullName>
    </submittedName>
</protein>
<dbReference type="InterPro" id="IPR040581">
    <property type="entry name" value="Thioredoxin_11"/>
</dbReference>
<dbReference type="EMBL" id="QBIY01013032">
    <property type="protein sequence ID" value="RXN12718.1"/>
    <property type="molecule type" value="Genomic_DNA"/>
</dbReference>
<dbReference type="Pfam" id="PF21109">
    <property type="entry name" value="Stonustoxin_helical"/>
    <property type="match status" value="1"/>
</dbReference>
<feature type="domain" description="SNTX thioredoxin-like" evidence="1">
    <location>
        <begin position="446"/>
        <end position="564"/>
    </location>
</feature>
<dbReference type="PANTHER" id="PTHR31594">
    <property type="entry name" value="AIG1-TYPE G DOMAIN-CONTAINING PROTEIN"/>
    <property type="match status" value="1"/>
</dbReference>
<accession>A0A498LW31</accession>